<dbReference type="Proteomes" id="UP000064243">
    <property type="component" value="Unassembled WGS sequence"/>
</dbReference>
<protein>
    <submittedName>
        <fullName evidence="1">Uncharacterized protein</fullName>
    </submittedName>
</protein>
<evidence type="ECO:0000313" key="2">
    <source>
        <dbReference type="Proteomes" id="UP000064243"/>
    </source>
</evidence>
<dbReference type="RefSeq" id="WP_059755839.1">
    <property type="nucleotide sequence ID" value="NZ_LDUG01000025.1"/>
</dbReference>
<gene>
    <name evidence="1" type="ORF">ABW22_10180</name>
</gene>
<sequence length="137" mass="14874">MRRILVPLLLAVALVAIAVAGYWLKRPADAMAVNCADPLAGCTFSHRGAAASVRFSVRPTALEAFELNVLAAGANRISAKFQMVGMDMGFNRYDLRPTADGAWAAKVTLPVCVSGRRDWILYLELDGSRYAIPFSTR</sequence>
<comment type="caution">
    <text evidence="1">The sequence shown here is derived from an EMBL/GenBank/DDBJ whole genome shotgun (WGS) entry which is preliminary data.</text>
</comment>
<keyword evidence="2" id="KW-1185">Reference proteome</keyword>
<reference evidence="1 2" key="1">
    <citation type="journal article" date="2015" name="Appl. Environ. Microbiol.">
        <title>Aerobic and Anaerobic Thiosulfate Oxidation by a Cold-Adapted, Subglacial Chemoautotroph.</title>
        <authorList>
            <person name="Harrold Z.R."/>
            <person name="Skidmore M.L."/>
            <person name="Hamilton T.L."/>
            <person name="Desch L."/>
            <person name="Amada K."/>
            <person name="van Gelder W."/>
            <person name="Glover K."/>
            <person name="Roden E.E."/>
            <person name="Boyd E.S."/>
        </authorList>
    </citation>
    <scope>NUCLEOTIDE SEQUENCE [LARGE SCALE GENOMIC DNA]</scope>
    <source>
        <strain evidence="1 2">RG</strain>
    </source>
</reference>
<evidence type="ECO:0000313" key="1">
    <source>
        <dbReference type="EMBL" id="KVW95526.1"/>
    </source>
</evidence>
<name>A0A106BN53_THIDE</name>
<organism evidence="1 2">
    <name type="scientific">Thiobacillus denitrificans</name>
    <dbReference type="NCBI Taxonomy" id="36861"/>
    <lineage>
        <taxon>Bacteria</taxon>
        <taxon>Pseudomonadati</taxon>
        <taxon>Pseudomonadota</taxon>
        <taxon>Betaproteobacteria</taxon>
        <taxon>Nitrosomonadales</taxon>
        <taxon>Thiobacillaceae</taxon>
        <taxon>Thiobacillus</taxon>
    </lineage>
</organism>
<dbReference type="EMBL" id="LDUG01000025">
    <property type="protein sequence ID" value="KVW95526.1"/>
    <property type="molecule type" value="Genomic_DNA"/>
</dbReference>
<proteinExistence type="predicted"/>
<dbReference type="OrthoDB" id="9134483at2"/>
<dbReference type="PATRIC" id="fig|36861.3.peg.1699"/>
<accession>A0A106BN53</accession>
<dbReference type="AlphaFoldDB" id="A0A106BN53"/>